<name>A0AAV0QXG5_9ROSI</name>
<organism evidence="1 2">
    <name type="scientific">Linum tenue</name>
    <dbReference type="NCBI Taxonomy" id="586396"/>
    <lineage>
        <taxon>Eukaryota</taxon>
        <taxon>Viridiplantae</taxon>
        <taxon>Streptophyta</taxon>
        <taxon>Embryophyta</taxon>
        <taxon>Tracheophyta</taxon>
        <taxon>Spermatophyta</taxon>
        <taxon>Magnoliopsida</taxon>
        <taxon>eudicotyledons</taxon>
        <taxon>Gunneridae</taxon>
        <taxon>Pentapetalae</taxon>
        <taxon>rosids</taxon>
        <taxon>fabids</taxon>
        <taxon>Malpighiales</taxon>
        <taxon>Linaceae</taxon>
        <taxon>Linum</taxon>
    </lineage>
</organism>
<evidence type="ECO:0008006" key="3">
    <source>
        <dbReference type="Google" id="ProtNLM"/>
    </source>
</evidence>
<evidence type="ECO:0000313" key="2">
    <source>
        <dbReference type="Proteomes" id="UP001154282"/>
    </source>
</evidence>
<proteinExistence type="predicted"/>
<comment type="caution">
    <text evidence="1">The sequence shown here is derived from an EMBL/GenBank/DDBJ whole genome shotgun (WGS) entry which is preliminary data.</text>
</comment>
<dbReference type="Proteomes" id="UP001154282">
    <property type="component" value="Unassembled WGS sequence"/>
</dbReference>
<evidence type="ECO:0000313" key="1">
    <source>
        <dbReference type="EMBL" id="CAI0548878.1"/>
    </source>
</evidence>
<protein>
    <recommendedName>
        <fullName evidence="3">Maturase K</fullName>
    </recommendedName>
</protein>
<accession>A0AAV0QXG5</accession>
<reference evidence="1" key="1">
    <citation type="submission" date="2022-08" db="EMBL/GenBank/DDBJ databases">
        <authorList>
            <person name="Gutierrez-Valencia J."/>
        </authorList>
    </citation>
    <scope>NUCLEOTIDE SEQUENCE</scope>
</reference>
<gene>
    <name evidence="1" type="ORF">LITE_LOCUS44927</name>
</gene>
<dbReference type="EMBL" id="CAMGYJ010000010">
    <property type="protein sequence ID" value="CAI0548878.1"/>
    <property type="molecule type" value="Genomic_DNA"/>
</dbReference>
<dbReference type="AlphaFoldDB" id="A0AAV0QXG5"/>
<sequence length="29" mass="3524">MRRRSGPKGRLELFNFGHSSLRNVLERYF</sequence>
<keyword evidence="2" id="KW-1185">Reference proteome</keyword>